<keyword evidence="3" id="KW-1185">Reference proteome</keyword>
<gene>
    <name evidence="2" type="ORF">BN2476_750093</name>
</gene>
<organism evidence="2 3">
    <name type="scientific">Paraburkholderia piptadeniae</name>
    <dbReference type="NCBI Taxonomy" id="1701573"/>
    <lineage>
        <taxon>Bacteria</taxon>
        <taxon>Pseudomonadati</taxon>
        <taxon>Pseudomonadota</taxon>
        <taxon>Betaproteobacteria</taxon>
        <taxon>Burkholderiales</taxon>
        <taxon>Burkholderiaceae</taxon>
        <taxon>Paraburkholderia</taxon>
    </lineage>
</organism>
<dbReference type="AlphaFoldDB" id="A0A1N7SS50"/>
<feature type="region of interest" description="Disordered" evidence="1">
    <location>
        <begin position="1"/>
        <end position="29"/>
    </location>
</feature>
<proteinExistence type="predicted"/>
<sequence>MSPPNPRLSAQPRRNGESRIPRVHRSRRDRLKVLGTVAAEAALSTVGHSNGSVPNPCKPGF</sequence>
<comment type="caution">
    <text evidence="2">The sequence shown here is derived from an EMBL/GenBank/DDBJ whole genome shotgun (WGS) entry which is preliminary data.</text>
</comment>
<name>A0A1N7SS50_9BURK</name>
<evidence type="ECO:0000313" key="3">
    <source>
        <dbReference type="Proteomes" id="UP000195569"/>
    </source>
</evidence>
<evidence type="ECO:0000256" key="1">
    <source>
        <dbReference type="SAM" id="MobiDB-lite"/>
    </source>
</evidence>
<dbReference type="Proteomes" id="UP000195569">
    <property type="component" value="Unassembled WGS sequence"/>
</dbReference>
<dbReference type="EMBL" id="CYGY02000075">
    <property type="protein sequence ID" value="SIT50150.1"/>
    <property type="molecule type" value="Genomic_DNA"/>
</dbReference>
<accession>A0A1N7SS50</accession>
<evidence type="ECO:0000313" key="2">
    <source>
        <dbReference type="EMBL" id="SIT50150.1"/>
    </source>
</evidence>
<reference evidence="2" key="1">
    <citation type="submission" date="2016-12" db="EMBL/GenBank/DDBJ databases">
        <authorList>
            <person name="Moulin L."/>
        </authorList>
    </citation>
    <scope>NUCLEOTIDE SEQUENCE [LARGE SCALE GENOMIC DNA]</scope>
    <source>
        <strain evidence="2">STM 7183</strain>
    </source>
</reference>
<protein>
    <submittedName>
        <fullName evidence="2">Uncharacterized protein</fullName>
    </submittedName>
</protein>